<sequence length="366" mass="43570">MAYYSFPNLANFKYHGFLCPTVSFSQKSKRNDEMKGAKLRPSFYSFQRRCFNTALIKSKIDTLENYAKKNQMHKLRMNDLFDVLKLSKTEEDYKLSLHLLNLYYNFGRSLNTQQDVNLFFIFILRTNQLNEAKELLKYFNGWLLCPPSNKYILLCMEEFFKKKKYYDVREIFSFIRQNNQIKLESSFYAVTIKAMLMLEKNPFEEAMIIYDDSYDMSIYLTNEIHNLLLENSLYVYHTMKEMKPENGELLKLYGGNVEKIIIRLINELIKNRTSIKLSSKTLSLFAWTKMYFDVNEIIKKANHDLVDVQACNTWLDILKLSCLYNQIPECHCGPFSQEFKTVLRSMKDDEDAARALEYIDIYFREE</sequence>
<protein>
    <submittedName>
        <fullName evidence="1">Uncharacterized protein</fullName>
    </submittedName>
</protein>
<dbReference type="Proteomes" id="UP000182142">
    <property type="component" value="Unassembled WGS sequence"/>
</dbReference>
<dbReference type="AlphaFoldDB" id="A0A1A7VVA8"/>
<reference evidence="2" key="1">
    <citation type="submission" date="2016-05" db="EMBL/GenBank/DDBJ databases">
        <authorList>
            <person name="Sharaf H."/>
        </authorList>
    </citation>
    <scope>NUCLEOTIDE SEQUENCE [LARGE SCALE GENOMIC DNA]</scope>
    <source>
        <strain evidence="2">H</strain>
    </source>
</reference>
<name>A0A1A7VVA8_PLAKH</name>
<gene>
    <name evidence="1" type="ORF">PKNA1_H1_0620000</name>
</gene>
<proteinExistence type="predicted"/>
<organism evidence="1 2">
    <name type="scientific">Plasmodium knowlesi (strain H)</name>
    <dbReference type="NCBI Taxonomy" id="5851"/>
    <lineage>
        <taxon>Eukaryota</taxon>
        <taxon>Sar</taxon>
        <taxon>Alveolata</taxon>
        <taxon>Apicomplexa</taxon>
        <taxon>Aconoidasida</taxon>
        <taxon>Haemosporida</taxon>
        <taxon>Plasmodiidae</taxon>
        <taxon>Plasmodium</taxon>
        <taxon>Plasmodium (Plasmodium)</taxon>
    </lineage>
</organism>
<dbReference type="EMBL" id="CWHR02000008">
    <property type="protein sequence ID" value="SBO26030.1"/>
    <property type="molecule type" value="Genomic_DNA"/>
</dbReference>
<evidence type="ECO:0000313" key="2">
    <source>
        <dbReference type="Proteomes" id="UP000182142"/>
    </source>
</evidence>
<accession>A0A1A7VVA8</accession>
<evidence type="ECO:0000313" key="1">
    <source>
        <dbReference type="EMBL" id="SBO26030.1"/>
    </source>
</evidence>